<dbReference type="Pfam" id="PF20434">
    <property type="entry name" value="BD-FAE"/>
    <property type="match status" value="1"/>
</dbReference>
<dbReference type="PANTHER" id="PTHR48081:SF13">
    <property type="entry name" value="ALPHA_BETA HYDROLASE"/>
    <property type="match status" value="1"/>
</dbReference>
<evidence type="ECO:0000313" key="5">
    <source>
        <dbReference type="Proteomes" id="UP000263642"/>
    </source>
</evidence>
<feature type="region of interest" description="Disordered" evidence="2">
    <location>
        <begin position="319"/>
        <end position="338"/>
    </location>
</feature>
<keyword evidence="1" id="KW-0378">Hydrolase</keyword>
<proteinExistence type="predicted"/>
<evidence type="ECO:0000313" key="4">
    <source>
        <dbReference type="EMBL" id="HCO25479.1"/>
    </source>
</evidence>
<organism evidence="4 5">
    <name type="scientific">Gimesia maris</name>
    <dbReference type="NCBI Taxonomy" id="122"/>
    <lineage>
        <taxon>Bacteria</taxon>
        <taxon>Pseudomonadati</taxon>
        <taxon>Planctomycetota</taxon>
        <taxon>Planctomycetia</taxon>
        <taxon>Planctomycetales</taxon>
        <taxon>Planctomycetaceae</taxon>
        <taxon>Gimesia</taxon>
    </lineage>
</organism>
<sequence length="338" mass="37416">MMPRFVSRILIGLFLLGFVTYLIPEPQNSSAENQQTKKETPILSNITPLPKDLKVVEDIEYRPGNRRAWKLDLVMPRERSETPRPAIIFVHGGGWSSGDKARGIFRSGPVEYASLGYVCISVNYRLADEDPFPACLHDVKCAVRWLRAHADKYNVDPNRIGGYGNSAGAHLVSLLGLVDEEQKLEGDGPWQDQSSLLNAVCVSAVPADFVNWPGGIRNKRTLFKLLHSNDTGLEELAIIASPISYVNKQAPPFLVFQGAGDRTVDVSQADSFVAALKAAGAADITYHRYPEANHDVFTRNRRETYPEMEAFFERVLMNPPAKTKPADGTYRSTTPAAS</sequence>
<dbReference type="GO" id="GO:0016787">
    <property type="term" value="F:hydrolase activity"/>
    <property type="evidence" value="ECO:0007669"/>
    <property type="project" value="UniProtKB-KW"/>
</dbReference>
<comment type="caution">
    <text evidence="4">The sequence shown here is derived from an EMBL/GenBank/DDBJ whole genome shotgun (WGS) entry which is preliminary data.</text>
</comment>
<feature type="domain" description="BD-FAE-like" evidence="3">
    <location>
        <begin position="71"/>
        <end position="276"/>
    </location>
</feature>
<dbReference type="InterPro" id="IPR050300">
    <property type="entry name" value="GDXG_lipolytic_enzyme"/>
</dbReference>
<dbReference type="EMBL" id="DQAY01000131">
    <property type="protein sequence ID" value="HCO25479.1"/>
    <property type="molecule type" value="Genomic_DNA"/>
</dbReference>
<reference evidence="4 5" key="1">
    <citation type="journal article" date="2018" name="Nat. Biotechnol.">
        <title>A standardized bacterial taxonomy based on genome phylogeny substantially revises the tree of life.</title>
        <authorList>
            <person name="Parks D.H."/>
            <person name="Chuvochina M."/>
            <person name="Waite D.W."/>
            <person name="Rinke C."/>
            <person name="Skarshewski A."/>
            <person name="Chaumeil P.A."/>
            <person name="Hugenholtz P."/>
        </authorList>
    </citation>
    <scope>NUCLEOTIDE SEQUENCE [LARGE SCALE GENOMIC DNA]</scope>
    <source>
        <strain evidence="4">UBA9375</strain>
    </source>
</reference>
<accession>A0A3D3R9M0</accession>
<evidence type="ECO:0000259" key="3">
    <source>
        <dbReference type="Pfam" id="PF20434"/>
    </source>
</evidence>
<dbReference type="AlphaFoldDB" id="A0A3D3R9M0"/>
<evidence type="ECO:0000256" key="1">
    <source>
        <dbReference type="ARBA" id="ARBA00022801"/>
    </source>
</evidence>
<gene>
    <name evidence="4" type="ORF">DIT97_21560</name>
</gene>
<dbReference type="Proteomes" id="UP000263642">
    <property type="component" value="Unassembled WGS sequence"/>
</dbReference>
<dbReference type="InterPro" id="IPR049492">
    <property type="entry name" value="BD-FAE-like_dom"/>
</dbReference>
<evidence type="ECO:0000256" key="2">
    <source>
        <dbReference type="SAM" id="MobiDB-lite"/>
    </source>
</evidence>
<name>A0A3D3R9M0_9PLAN</name>
<protein>
    <recommendedName>
        <fullName evidence="3">BD-FAE-like domain-containing protein</fullName>
    </recommendedName>
</protein>
<dbReference type="Gene3D" id="3.40.50.1820">
    <property type="entry name" value="alpha/beta hydrolase"/>
    <property type="match status" value="1"/>
</dbReference>
<dbReference type="SUPFAM" id="SSF53474">
    <property type="entry name" value="alpha/beta-Hydrolases"/>
    <property type="match status" value="1"/>
</dbReference>
<dbReference type="InterPro" id="IPR029058">
    <property type="entry name" value="AB_hydrolase_fold"/>
</dbReference>
<dbReference type="PANTHER" id="PTHR48081">
    <property type="entry name" value="AB HYDROLASE SUPERFAMILY PROTEIN C4A8.06C"/>
    <property type="match status" value="1"/>
</dbReference>